<gene>
    <name evidence="2" type="ORF">I5776_10310</name>
</gene>
<feature type="chain" id="PRO_5046326851" evidence="1">
    <location>
        <begin position="22"/>
        <end position="252"/>
    </location>
</feature>
<evidence type="ECO:0000313" key="2">
    <source>
        <dbReference type="EMBL" id="QQZ11245.1"/>
    </source>
</evidence>
<name>A0ABX7E7K6_9BACI</name>
<keyword evidence="1" id="KW-0732">Signal</keyword>
<evidence type="ECO:0000313" key="3">
    <source>
        <dbReference type="Proteomes" id="UP000595691"/>
    </source>
</evidence>
<keyword evidence="3" id="KW-1185">Reference proteome</keyword>
<reference evidence="2 3" key="1">
    <citation type="submission" date="2020-11" db="EMBL/GenBank/DDBJ databases">
        <title>Taxonomic evaluation of the Bacillus sporothermodurans group of bacteria based on whole genome sequences.</title>
        <authorList>
            <person name="Fiedler G."/>
            <person name="Herbstmann A.-D."/>
            <person name="Doll E."/>
            <person name="Wenning M."/>
            <person name="Brinks E."/>
            <person name="Kabisch J."/>
            <person name="Breitenwieser F."/>
            <person name="Lappann M."/>
            <person name="Boehnlein C."/>
            <person name="Franz C."/>
        </authorList>
    </citation>
    <scope>NUCLEOTIDE SEQUENCE [LARGE SCALE GENOMIC DNA]</scope>
    <source>
        <strain evidence="2 3">JCM 19841</strain>
    </source>
</reference>
<feature type="signal peptide" evidence="1">
    <location>
        <begin position="1"/>
        <end position="21"/>
    </location>
</feature>
<dbReference type="EMBL" id="CP065425">
    <property type="protein sequence ID" value="QQZ11245.1"/>
    <property type="molecule type" value="Genomic_DNA"/>
</dbReference>
<proteinExistence type="predicted"/>
<dbReference type="Proteomes" id="UP000595691">
    <property type="component" value="Chromosome"/>
</dbReference>
<sequence length="252" mass="29027">MKKEYVLAIFAFFFMSLSTVAISYAGESAKTNEKIIHEYKVDVTGDRKPDKIILKGIQVDVSSMYMKKIWTEITSSNNKKFRIEYEPGYKPKIEFADLNHDNVLDLLESSGTGGSGGIYNYRLTTLKDSKMIDIPMPPPLNVQGHFENYYKAHLTIPNINFTKNFNLSGRKKDYIRLGLFQENGMLNEPTELMIDPVAMYKIVKVKEKEGFGLISYRRVSGAYHADALGTIISVWYFENGKWKLIQTKWKDW</sequence>
<protein>
    <submittedName>
        <fullName evidence="2">Uncharacterized protein</fullName>
    </submittedName>
</protein>
<evidence type="ECO:0000256" key="1">
    <source>
        <dbReference type="SAM" id="SignalP"/>
    </source>
</evidence>
<dbReference type="RefSeq" id="WP_202780515.1">
    <property type="nucleotide sequence ID" value="NZ_CP065425.1"/>
</dbReference>
<accession>A0ABX7E7K6</accession>
<organism evidence="2 3">
    <name type="scientific">Heyndrickxia vini</name>
    <dbReference type="NCBI Taxonomy" id="1476025"/>
    <lineage>
        <taxon>Bacteria</taxon>
        <taxon>Bacillati</taxon>
        <taxon>Bacillota</taxon>
        <taxon>Bacilli</taxon>
        <taxon>Bacillales</taxon>
        <taxon>Bacillaceae</taxon>
        <taxon>Heyndrickxia</taxon>
    </lineage>
</organism>